<accession>A0A1L5F825</accession>
<dbReference type="InterPro" id="IPR010982">
    <property type="entry name" value="Lambda_DNA-bd_dom_sf"/>
</dbReference>
<dbReference type="GO" id="GO:0003677">
    <property type="term" value="F:DNA binding"/>
    <property type="evidence" value="ECO:0007669"/>
    <property type="project" value="InterPro"/>
</dbReference>
<reference evidence="2 3" key="1">
    <citation type="submission" date="2016-12" db="EMBL/GenBank/DDBJ databases">
        <title>Complete genome sequence of Clostridium kluyveri JZZ isolated from the pit mud of a Chinese flavor liquor-making factory.</title>
        <authorList>
            <person name="Wang Y."/>
        </authorList>
    </citation>
    <scope>NUCLEOTIDE SEQUENCE [LARGE SCALE GENOMIC DNA]</scope>
    <source>
        <strain evidence="2 3">JZZ</strain>
    </source>
</reference>
<dbReference type="CDD" id="cd00093">
    <property type="entry name" value="HTH_XRE"/>
    <property type="match status" value="1"/>
</dbReference>
<feature type="domain" description="HTH cro/C1-type" evidence="1">
    <location>
        <begin position="25"/>
        <end position="79"/>
    </location>
</feature>
<dbReference type="Gene3D" id="1.10.260.40">
    <property type="entry name" value="lambda repressor-like DNA-binding domains"/>
    <property type="match status" value="1"/>
</dbReference>
<dbReference type="AlphaFoldDB" id="A0A1L5F825"/>
<name>A0A1L5F825_CLOKL</name>
<dbReference type="InterPro" id="IPR001387">
    <property type="entry name" value="Cro/C1-type_HTH"/>
</dbReference>
<sequence length="136" mass="15940">MYHLKVKNNGEVLVVNFFEVIGNSILIELNKKNWTQSMFAHKIGVSDEVFKQIVQGKKALNAVEITKIANTLDVDPEKLLREEKKIYCEDNLSEKFVNSFYNKDNFKLIYFIIEEYINMEEDLHEFKLSKKNTSGK</sequence>
<proteinExistence type="predicted"/>
<protein>
    <recommendedName>
        <fullName evidence="1">HTH cro/C1-type domain-containing protein</fullName>
    </recommendedName>
</protein>
<evidence type="ECO:0000259" key="1">
    <source>
        <dbReference type="PROSITE" id="PS50943"/>
    </source>
</evidence>
<evidence type="ECO:0000313" key="3">
    <source>
        <dbReference type="Proteomes" id="UP000184604"/>
    </source>
</evidence>
<dbReference type="Proteomes" id="UP000184604">
    <property type="component" value="Chromosome"/>
</dbReference>
<organism evidence="2 3">
    <name type="scientific">Clostridium kluyveri</name>
    <dbReference type="NCBI Taxonomy" id="1534"/>
    <lineage>
        <taxon>Bacteria</taxon>
        <taxon>Bacillati</taxon>
        <taxon>Bacillota</taxon>
        <taxon>Clostridia</taxon>
        <taxon>Eubacteriales</taxon>
        <taxon>Clostridiaceae</taxon>
        <taxon>Clostridium</taxon>
    </lineage>
</organism>
<dbReference type="Pfam" id="PF01381">
    <property type="entry name" value="HTH_3"/>
    <property type="match status" value="1"/>
</dbReference>
<dbReference type="SUPFAM" id="SSF47413">
    <property type="entry name" value="lambda repressor-like DNA-binding domains"/>
    <property type="match status" value="1"/>
</dbReference>
<dbReference type="SMART" id="SM00530">
    <property type="entry name" value="HTH_XRE"/>
    <property type="match status" value="1"/>
</dbReference>
<dbReference type="EMBL" id="CP018335">
    <property type="protein sequence ID" value="APM39168.1"/>
    <property type="molecule type" value="Genomic_DNA"/>
</dbReference>
<gene>
    <name evidence="2" type="ORF">BS101_10635</name>
</gene>
<evidence type="ECO:0000313" key="2">
    <source>
        <dbReference type="EMBL" id="APM39168.1"/>
    </source>
</evidence>
<dbReference type="PROSITE" id="PS50943">
    <property type="entry name" value="HTH_CROC1"/>
    <property type="match status" value="1"/>
</dbReference>